<accession>A0AAW9R5J8</accession>
<dbReference type="InterPro" id="IPR051159">
    <property type="entry name" value="Hexapeptide_acetyltransf"/>
</dbReference>
<evidence type="ECO:0000313" key="3">
    <source>
        <dbReference type="EMBL" id="MEJ8566879.1"/>
    </source>
</evidence>
<comment type="similarity">
    <text evidence="1">Belongs to the transferase hexapeptide repeat family.</text>
</comment>
<dbReference type="InterPro" id="IPR001451">
    <property type="entry name" value="Hexapep"/>
</dbReference>
<sequence length="188" mass="20378">MRLDRFDNRAFDRGRPWLVEAMWRVFEGALVNSGLPGSGWRVALLRLFGARVGGGVVIKPYVRVKFPWKLHIGDHSWIGESVWIDNLESVAIGAHCCVSQGAYLCTGNHRWDDTSFALVTQPIIIGDQCWIGAQARVAPGVTCGEGAVLCLGGVATADLEAWTINAGIPATRVRLREKTGIVPEASPG</sequence>
<dbReference type="GO" id="GO:0008374">
    <property type="term" value="F:O-acyltransferase activity"/>
    <property type="evidence" value="ECO:0007669"/>
    <property type="project" value="TreeGrafter"/>
</dbReference>
<gene>
    <name evidence="3" type="ORF">V3330_04525</name>
</gene>
<dbReference type="AlphaFoldDB" id="A0AAW9R5J8"/>
<dbReference type="Pfam" id="PF14602">
    <property type="entry name" value="Hexapep_2"/>
    <property type="match status" value="1"/>
</dbReference>
<dbReference type="SUPFAM" id="SSF51161">
    <property type="entry name" value="Trimeric LpxA-like enzymes"/>
    <property type="match status" value="1"/>
</dbReference>
<dbReference type="CDD" id="cd05825">
    <property type="entry name" value="LbH_wcaF_like"/>
    <property type="match status" value="1"/>
</dbReference>
<dbReference type="RefSeq" id="WP_354694198.1">
    <property type="nucleotide sequence ID" value="NZ_JAZHOG010000002.1"/>
</dbReference>
<dbReference type="InterPro" id="IPR011004">
    <property type="entry name" value="Trimer_LpxA-like_sf"/>
</dbReference>
<organism evidence="3 4">
    <name type="scientific">Elongatibacter sediminis</name>
    <dbReference type="NCBI Taxonomy" id="3119006"/>
    <lineage>
        <taxon>Bacteria</taxon>
        <taxon>Pseudomonadati</taxon>
        <taxon>Pseudomonadota</taxon>
        <taxon>Gammaproteobacteria</taxon>
        <taxon>Chromatiales</taxon>
        <taxon>Wenzhouxiangellaceae</taxon>
        <taxon>Elongatibacter</taxon>
    </lineage>
</organism>
<evidence type="ECO:0000256" key="1">
    <source>
        <dbReference type="ARBA" id="ARBA00007274"/>
    </source>
</evidence>
<evidence type="ECO:0000313" key="4">
    <source>
        <dbReference type="Proteomes" id="UP001359886"/>
    </source>
</evidence>
<reference evidence="3 4" key="1">
    <citation type="submission" date="2024-02" db="EMBL/GenBank/DDBJ databases">
        <title>A novel Wenzhouxiangellaceae bacterium, isolated from coastal sediments.</title>
        <authorList>
            <person name="Du Z.-J."/>
            <person name="Ye Y.-Q."/>
            <person name="Zhang X.-Y."/>
        </authorList>
    </citation>
    <scope>NUCLEOTIDE SEQUENCE [LARGE SCALE GENOMIC DNA]</scope>
    <source>
        <strain evidence="3 4">CH-27</strain>
    </source>
</reference>
<dbReference type="Proteomes" id="UP001359886">
    <property type="component" value="Unassembled WGS sequence"/>
</dbReference>
<dbReference type="PANTHER" id="PTHR23416:SF23">
    <property type="entry name" value="ACETYLTRANSFERASE C18B11.09C-RELATED"/>
    <property type="match status" value="1"/>
</dbReference>
<dbReference type="Gene3D" id="2.160.10.10">
    <property type="entry name" value="Hexapeptide repeat proteins"/>
    <property type="match status" value="1"/>
</dbReference>
<keyword evidence="4" id="KW-1185">Reference proteome</keyword>
<comment type="caution">
    <text evidence="3">The sequence shown here is derived from an EMBL/GenBank/DDBJ whole genome shotgun (WGS) entry which is preliminary data.</text>
</comment>
<keyword evidence="2" id="KW-0808">Transferase</keyword>
<name>A0AAW9R5J8_9GAMM</name>
<protein>
    <submittedName>
        <fullName evidence="3">WcaF family extracellular polysaccharide biosynthesis acetyltransferase</fullName>
    </submittedName>
</protein>
<dbReference type="NCBIfam" id="NF007797">
    <property type="entry name" value="PRK10502.1"/>
    <property type="match status" value="1"/>
</dbReference>
<dbReference type="EMBL" id="JAZHOG010000002">
    <property type="protein sequence ID" value="MEJ8566879.1"/>
    <property type="molecule type" value="Genomic_DNA"/>
</dbReference>
<proteinExistence type="inferred from homology"/>
<dbReference type="GO" id="GO:0005829">
    <property type="term" value="C:cytosol"/>
    <property type="evidence" value="ECO:0007669"/>
    <property type="project" value="TreeGrafter"/>
</dbReference>
<evidence type="ECO:0000256" key="2">
    <source>
        <dbReference type="ARBA" id="ARBA00022679"/>
    </source>
</evidence>
<dbReference type="PANTHER" id="PTHR23416">
    <property type="entry name" value="SIALIC ACID SYNTHASE-RELATED"/>
    <property type="match status" value="1"/>
</dbReference>